<proteinExistence type="predicted"/>
<protein>
    <submittedName>
        <fullName evidence="2">F-box protein</fullName>
    </submittedName>
</protein>
<evidence type="ECO:0000313" key="3">
    <source>
        <dbReference type="Proteomes" id="UP000245207"/>
    </source>
</evidence>
<dbReference type="InterPro" id="IPR044809">
    <property type="entry name" value="AUF1-like"/>
</dbReference>
<keyword evidence="3" id="KW-1185">Reference proteome</keyword>
<accession>A0A2U1Q7Y6</accession>
<dbReference type="AlphaFoldDB" id="A0A2U1Q7Y6"/>
<dbReference type="Proteomes" id="UP000245207">
    <property type="component" value="Unassembled WGS sequence"/>
</dbReference>
<gene>
    <name evidence="2" type="ORF">CTI12_AA063690</name>
</gene>
<feature type="domain" description="F-box" evidence="1">
    <location>
        <begin position="27"/>
        <end position="61"/>
    </location>
</feature>
<reference evidence="2 3" key="1">
    <citation type="journal article" date="2018" name="Mol. Plant">
        <title>The genome of Artemisia annua provides insight into the evolution of Asteraceae family and artemisinin biosynthesis.</title>
        <authorList>
            <person name="Shen Q."/>
            <person name="Zhang L."/>
            <person name="Liao Z."/>
            <person name="Wang S."/>
            <person name="Yan T."/>
            <person name="Shi P."/>
            <person name="Liu M."/>
            <person name="Fu X."/>
            <person name="Pan Q."/>
            <person name="Wang Y."/>
            <person name="Lv Z."/>
            <person name="Lu X."/>
            <person name="Zhang F."/>
            <person name="Jiang W."/>
            <person name="Ma Y."/>
            <person name="Chen M."/>
            <person name="Hao X."/>
            <person name="Li L."/>
            <person name="Tang Y."/>
            <person name="Lv G."/>
            <person name="Zhou Y."/>
            <person name="Sun X."/>
            <person name="Brodelius P.E."/>
            <person name="Rose J.K.C."/>
            <person name="Tang K."/>
        </authorList>
    </citation>
    <scope>NUCLEOTIDE SEQUENCE [LARGE SCALE GENOMIC DNA]</scope>
    <source>
        <strain evidence="3">cv. Huhao1</strain>
        <tissue evidence="2">Leaf</tissue>
    </source>
</reference>
<dbReference type="SUPFAM" id="SSF81383">
    <property type="entry name" value="F-box domain"/>
    <property type="match status" value="1"/>
</dbReference>
<dbReference type="Gene3D" id="1.20.1280.50">
    <property type="match status" value="1"/>
</dbReference>
<dbReference type="InterPro" id="IPR036047">
    <property type="entry name" value="F-box-like_dom_sf"/>
</dbReference>
<evidence type="ECO:0000313" key="2">
    <source>
        <dbReference type="EMBL" id="PWA94117.1"/>
    </source>
</evidence>
<sequence length="403" mass="45885">MTSFFRQDNTTTNHPQPPLAATVDHFDLLPDSLLLVIFNNVKDVKSLGKCCVVSKRFYSLIPQVQNIMIHVDCVISDNNTTKPYKPFSVTNILRQMFGSVSNFLPFSVTNILRQMFGSVSNFLPFSVTNILRQMFGSVSNFLPFSVTNILRQMFGSVSNFLRPMHANVDHKQQKHHSPTHVLRNFKDVRELTIELPKGELDMEDEVLLKWRADFGSTLHSCMMLAASSVIKNLKEDEVNDNDNNGSISDSFYTNGRLKMRVVWTISTLIAASARHYLLREIIDEHKTLKKLVLSDVDRQGVLRMNKEEMDELRVKPLSVSLSSNRTMVPALSIKLWYAPYLKLSDGSVLKGATLLSIRPSDKLGSKEVNDGSWVEFEEFEEPYRTAARMLVKGKTYCLEMNSF</sequence>
<dbReference type="EMBL" id="PKPP01000334">
    <property type="protein sequence ID" value="PWA94117.1"/>
    <property type="molecule type" value="Genomic_DNA"/>
</dbReference>
<organism evidence="2 3">
    <name type="scientific">Artemisia annua</name>
    <name type="common">Sweet wormwood</name>
    <dbReference type="NCBI Taxonomy" id="35608"/>
    <lineage>
        <taxon>Eukaryota</taxon>
        <taxon>Viridiplantae</taxon>
        <taxon>Streptophyta</taxon>
        <taxon>Embryophyta</taxon>
        <taxon>Tracheophyta</taxon>
        <taxon>Spermatophyta</taxon>
        <taxon>Magnoliopsida</taxon>
        <taxon>eudicotyledons</taxon>
        <taxon>Gunneridae</taxon>
        <taxon>Pentapetalae</taxon>
        <taxon>asterids</taxon>
        <taxon>campanulids</taxon>
        <taxon>Asterales</taxon>
        <taxon>Asteraceae</taxon>
        <taxon>Asteroideae</taxon>
        <taxon>Anthemideae</taxon>
        <taxon>Artemisiinae</taxon>
        <taxon>Artemisia</taxon>
    </lineage>
</organism>
<dbReference type="Pfam" id="PF12937">
    <property type="entry name" value="F-box-like"/>
    <property type="match status" value="1"/>
</dbReference>
<dbReference type="PANTHER" id="PTHR31215">
    <property type="entry name" value="OS05G0510400 PROTEIN-RELATED"/>
    <property type="match status" value="1"/>
</dbReference>
<dbReference type="STRING" id="35608.A0A2U1Q7Y6"/>
<dbReference type="InterPro" id="IPR001810">
    <property type="entry name" value="F-box_dom"/>
</dbReference>
<dbReference type="OrthoDB" id="660108at2759"/>
<name>A0A2U1Q7Y6_ARTAN</name>
<evidence type="ECO:0000259" key="1">
    <source>
        <dbReference type="Pfam" id="PF12937"/>
    </source>
</evidence>
<comment type="caution">
    <text evidence="2">The sequence shown here is derived from an EMBL/GenBank/DDBJ whole genome shotgun (WGS) entry which is preliminary data.</text>
</comment>